<name>A0A553N8H4_TIGCA</name>
<dbReference type="OrthoDB" id="9972196at2759"/>
<proteinExistence type="inferred from homology"/>
<reference evidence="3 4" key="1">
    <citation type="journal article" date="2018" name="Nat. Ecol. Evol.">
        <title>Genomic signatures of mitonuclear coevolution across populations of Tigriopus californicus.</title>
        <authorList>
            <person name="Barreto F.S."/>
            <person name="Watson E.T."/>
            <person name="Lima T.G."/>
            <person name="Willett C.S."/>
            <person name="Edmands S."/>
            <person name="Li W."/>
            <person name="Burton R.S."/>
        </authorList>
    </citation>
    <scope>NUCLEOTIDE SEQUENCE [LARGE SCALE GENOMIC DNA]</scope>
    <source>
        <strain evidence="3 4">San Diego</strain>
    </source>
</reference>
<gene>
    <name evidence="3" type="ORF">TCAL_09250</name>
</gene>
<dbReference type="AlphaFoldDB" id="A0A553N8H4"/>
<dbReference type="STRING" id="6832.A0A553N8H4"/>
<comment type="caution">
    <text evidence="3">The sequence shown here is derived from an EMBL/GenBank/DDBJ whole genome shotgun (WGS) entry which is preliminary data.</text>
</comment>
<evidence type="ECO:0000256" key="1">
    <source>
        <dbReference type="ARBA" id="ARBA00005564"/>
    </source>
</evidence>
<dbReference type="InterPro" id="IPR050282">
    <property type="entry name" value="Cycloisomerase_2"/>
</dbReference>
<organism evidence="3 4">
    <name type="scientific">Tigriopus californicus</name>
    <name type="common">Marine copepod</name>
    <dbReference type="NCBI Taxonomy" id="6832"/>
    <lineage>
        <taxon>Eukaryota</taxon>
        <taxon>Metazoa</taxon>
        <taxon>Ecdysozoa</taxon>
        <taxon>Arthropoda</taxon>
        <taxon>Crustacea</taxon>
        <taxon>Multicrustacea</taxon>
        <taxon>Hexanauplia</taxon>
        <taxon>Copepoda</taxon>
        <taxon>Harpacticoida</taxon>
        <taxon>Harpacticidae</taxon>
        <taxon>Tigriopus</taxon>
    </lineage>
</organism>
<evidence type="ECO:0000256" key="2">
    <source>
        <dbReference type="SAM" id="SignalP"/>
    </source>
</evidence>
<comment type="similarity">
    <text evidence="1">Belongs to the cycloisomerase 2 family.</text>
</comment>
<feature type="signal peptide" evidence="2">
    <location>
        <begin position="1"/>
        <end position="19"/>
    </location>
</feature>
<accession>A0A553N8H4</accession>
<evidence type="ECO:0008006" key="5">
    <source>
        <dbReference type="Google" id="ProtNLM"/>
    </source>
</evidence>
<dbReference type="InterPro" id="IPR011045">
    <property type="entry name" value="N2O_reductase_N"/>
</dbReference>
<dbReference type="Proteomes" id="UP000318571">
    <property type="component" value="Chromosome 8"/>
</dbReference>
<dbReference type="PANTHER" id="PTHR30344:SF1">
    <property type="entry name" value="6-PHOSPHOGLUCONOLACTONASE"/>
    <property type="match status" value="1"/>
</dbReference>
<evidence type="ECO:0000313" key="3">
    <source>
        <dbReference type="EMBL" id="TRY61744.1"/>
    </source>
</evidence>
<dbReference type="GO" id="GO:0017057">
    <property type="term" value="F:6-phosphogluconolactonase activity"/>
    <property type="evidence" value="ECO:0007669"/>
    <property type="project" value="TreeGrafter"/>
</dbReference>
<dbReference type="EMBL" id="VCGU01000459">
    <property type="protein sequence ID" value="TRY61744.1"/>
    <property type="molecule type" value="Genomic_DNA"/>
</dbReference>
<protein>
    <recommendedName>
        <fullName evidence="5">6-phosphogluconolactonase</fullName>
    </recommendedName>
</protein>
<dbReference type="PANTHER" id="PTHR30344">
    <property type="entry name" value="6-PHOSPHOGLUCONOLACTONASE-RELATED"/>
    <property type="match status" value="1"/>
</dbReference>
<dbReference type="SUPFAM" id="SSF50974">
    <property type="entry name" value="Nitrous oxide reductase, N-terminal domain"/>
    <property type="match status" value="1"/>
</dbReference>
<dbReference type="Pfam" id="PF10282">
    <property type="entry name" value="Lactonase"/>
    <property type="match status" value="1"/>
</dbReference>
<evidence type="ECO:0000313" key="4">
    <source>
        <dbReference type="Proteomes" id="UP000318571"/>
    </source>
</evidence>
<keyword evidence="2" id="KW-0732">Signal</keyword>
<dbReference type="InterPro" id="IPR015943">
    <property type="entry name" value="WD40/YVTN_repeat-like_dom_sf"/>
</dbReference>
<feature type="chain" id="PRO_5021962028" description="6-phosphogluconolactonase" evidence="2">
    <location>
        <begin position="20"/>
        <end position="366"/>
    </location>
</feature>
<sequence length="366" mass="39572">MRTTSAVLALLLAVSIVNGQTTKFVTSGYGTSIQTFSVDFSQGGELTLDNEQTWDLNLTFLSYDASTGSLYAIHEVDSYDDFENSGAVSRWTLSGSDWIQNEVLSVEGKGPCHVLLDKESNLLFVANYLGGSFAVFQIDPTSGAILQNVYSEQFEYASGVVPDRQADPHAHEAIVQGDNAYVIDLGADRIYQYKIVDGTIQKNGYADAPPGVGPRHMALPPTGNLAYVMNELEMSASVYEINEGTLSHLQTIPYTVAGADPAVQTGAEIEVGRNGNFLYLSTRGDGALVVFEIKSAQDGYLQQIQELKTLGDVPRHFALSEDGKNLVCGTQGANLIEVYSIDQTTGMVTFLTSETTIPDPTIITYL</sequence>
<dbReference type="Gene3D" id="2.130.10.10">
    <property type="entry name" value="YVTN repeat-like/Quinoprotein amine dehydrogenase"/>
    <property type="match status" value="1"/>
</dbReference>
<dbReference type="InterPro" id="IPR019405">
    <property type="entry name" value="Lactonase_7-beta_prop"/>
</dbReference>
<keyword evidence="4" id="KW-1185">Reference proteome</keyword>